<evidence type="ECO:0000256" key="4">
    <source>
        <dbReference type="ARBA" id="ARBA00022630"/>
    </source>
</evidence>
<dbReference type="EMBL" id="QPJJ01000006">
    <property type="protein sequence ID" value="RCW70670.1"/>
    <property type="molecule type" value="Genomic_DNA"/>
</dbReference>
<dbReference type="Pfam" id="PF06574">
    <property type="entry name" value="FAD_syn"/>
    <property type="match status" value="1"/>
</dbReference>
<evidence type="ECO:0000256" key="10">
    <source>
        <dbReference type="ARBA" id="ARBA00022827"/>
    </source>
</evidence>
<dbReference type="NCBIfam" id="NF004162">
    <property type="entry name" value="PRK05627.1-5"/>
    <property type="match status" value="1"/>
</dbReference>
<dbReference type="SUPFAM" id="SSF52374">
    <property type="entry name" value="Nucleotidylyl transferase"/>
    <property type="match status" value="1"/>
</dbReference>
<evidence type="ECO:0000256" key="8">
    <source>
        <dbReference type="ARBA" id="ARBA00022741"/>
    </source>
</evidence>
<dbReference type="GO" id="GO:0005524">
    <property type="term" value="F:ATP binding"/>
    <property type="evidence" value="ECO:0007669"/>
    <property type="project" value="UniProtKB-UniRule"/>
</dbReference>
<comment type="pathway">
    <text evidence="3 15">Cofactor biosynthesis; FMN biosynthesis; FMN from riboflavin (ATP route): step 1/1.</text>
</comment>
<feature type="domain" description="Riboflavin kinase" evidence="16">
    <location>
        <begin position="185"/>
        <end position="311"/>
    </location>
</feature>
<dbReference type="PANTHER" id="PTHR22749:SF6">
    <property type="entry name" value="RIBOFLAVIN KINASE"/>
    <property type="match status" value="1"/>
</dbReference>
<dbReference type="NCBIfam" id="TIGR00083">
    <property type="entry name" value="ribF"/>
    <property type="match status" value="1"/>
</dbReference>
<dbReference type="AlphaFoldDB" id="A0A368XRJ4"/>
<dbReference type="SMART" id="SM00904">
    <property type="entry name" value="Flavokinase"/>
    <property type="match status" value="1"/>
</dbReference>
<evidence type="ECO:0000256" key="13">
    <source>
        <dbReference type="ARBA" id="ARBA00047880"/>
    </source>
</evidence>
<keyword evidence="8 15" id="KW-0547">Nucleotide-binding</keyword>
<evidence type="ECO:0000256" key="11">
    <source>
        <dbReference type="ARBA" id="ARBA00022840"/>
    </source>
</evidence>
<keyword evidence="4 15" id="KW-0285">Flavoprotein</keyword>
<dbReference type="FunFam" id="2.40.30.30:FF:000003">
    <property type="entry name" value="Riboflavin biosynthesis protein"/>
    <property type="match status" value="1"/>
</dbReference>
<evidence type="ECO:0000256" key="2">
    <source>
        <dbReference type="ARBA" id="ARBA00004726"/>
    </source>
</evidence>
<organism evidence="17 18">
    <name type="scientific">Saliterribacillus persicus</name>
    <dbReference type="NCBI Taxonomy" id="930114"/>
    <lineage>
        <taxon>Bacteria</taxon>
        <taxon>Bacillati</taxon>
        <taxon>Bacillota</taxon>
        <taxon>Bacilli</taxon>
        <taxon>Bacillales</taxon>
        <taxon>Bacillaceae</taxon>
        <taxon>Saliterribacillus</taxon>
    </lineage>
</organism>
<evidence type="ECO:0000256" key="3">
    <source>
        <dbReference type="ARBA" id="ARBA00005201"/>
    </source>
</evidence>
<dbReference type="CDD" id="cd02064">
    <property type="entry name" value="FAD_synthetase_N"/>
    <property type="match status" value="1"/>
</dbReference>
<evidence type="ECO:0000259" key="16">
    <source>
        <dbReference type="SMART" id="SM00904"/>
    </source>
</evidence>
<dbReference type="InterPro" id="IPR002606">
    <property type="entry name" value="Riboflavin_kinase_bac"/>
</dbReference>
<evidence type="ECO:0000256" key="1">
    <source>
        <dbReference type="ARBA" id="ARBA00002121"/>
    </source>
</evidence>
<gene>
    <name evidence="17" type="ORF">DFR57_10667</name>
</gene>
<dbReference type="SUPFAM" id="SSF82114">
    <property type="entry name" value="Riboflavin kinase-like"/>
    <property type="match status" value="1"/>
</dbReference>
<dbReference type="EC" id="2.7.7.2" evidence="15"/>
<dbReference type="UniPathway" id="UPA00276">
    <property type="reaction ID" value="UER00406"/>
</dbReference>
<dbReference type="InterPro" id="IPR015864">
    <property type="entry name" value="FAD_synthase"/>
</dbReference>
<keyword evidence="9 15" id="KW-0418">Kinase</keyword>
<dbReference type="InterPro" id="IPR023468">
    <property type="entry name" value="Riboflavin_kinase"/>
</dbReference>
<dbReference type="InterPro" id="IPR015865">
    <property type="entry name" value="Riboflavin_kinase_bac/euk"/>
</dbReference>
<evidence type="ECO:0000256" key="12">
    <source>
        <dbReference type="ARBA" id="ARBA00023268"/>
    </source>
</evidence>
<reference evidence="17 18" key="1">
    <citation type="submission" date="2018-07" db="EMBL/GenBank/DDBJ databases">
        <title>Genomic Encyclopedia of Type Strains, Phase IV (KMG-IV): sequencing the most valuable type-strain genomes for metagenomic binning, comparative biology and taxonomic classification.</title>
        <authorList>
            <person name="Goeker M."/>
        </authorList>
    </citation>
    <scope>NUCLEOTIDE SEQUENCE [LARGE SCALE GENOMIC DNA]</scope>
    <source>
        <strain evidence="17 18">DSM 27696</strain>
    </source>
</reference>
<dbReference type="Pfam" id="PF01687">
    <property type="entry name" value="Flavokinase"/>
    <property type="match status" value="1"/>
</dbReference>
<accession>A0A368XRJ4</accession>
<comment type="function">
    <text evidence="1">Catalyzes the phosphorylation of riboflavin to FMN followed by the adenylation of FMN to FAD.</text>
</comment>
<dbReference type="OrthoDB" id="9803667at2"/>
<keyword evidence="5 15" id="KW-0288">FMN</keyword>
<evidence type="ECO:0000256" key="7">
    <source>
        <dbReference type="ARBA" id="ARBA00022695"/>
    </source>
</evidence>
<dbReference type="GO" id="GO:0006747">
    <property type="term" value="P:FAD biosynthetic process"/>
    <property type="evidence" value="ECO:0007669"/>
    <property type="project" value="UniProtKB-UniRule"/>
</dbReference>
<evidence type="ECO:0000256" key="9">
    <source>
        <dbReference type="ARBA" id="ARBA00022777"/>
    </source>
</evidence>
<dbReference type="Proteomes" id="UP000252585">
    <property type="component" value="Unassembled WGS sequence"/>
</dbReference>
<comment type="catalytic activity">
    <reaction evidence="14 15">
        <text>FMN + ATP + H(+) = FAD + diphosphate</text>
        <dbReference type="Rhea" id="RHEA:17237"/>
        <dbReference type="ChEBI" id="CHEBI:15378"/>
        <dbReference type="ChEBI" id="CHEBI:30616"/>
        <dbReference type="ChEBI" id="CHEBI:33019"/>
        <dbReference type="ChEBI" id="CHEBI:57692"/>
        <dbReference type="ChEBI" id="CHEBI:58210"/>
        <dbReference type="EC" id="2.7.7.2"/>
    </reaction>
</comment>
<dbReference type="FunFam" id="3.40.50.620:FF:000021">
    <property type="entry name" value="Riboflavin biosynthesis protein"/>
    <property type="match status" value="1"/>
</dbReference>
<evidence type="ECO:0000256" key="5">
    <source>
        <dbReference type="ARBA" id="ARBA00022643"/>
    </source>
</evidence>
<comment type="similarity">
    <text evidence="15">Belongs to the ribF family.</text>
</comment>
<comment type="catalytic activity">
    <reaction evidence="13 15">
        <text>riboflavin + ATP = FMN + ADP + H(+)</text>
        <dbReference type="Rhea" id="RHEA:14357"/>
        <dbReference type="ChEBI" id="CHEBI:15378"/>
        <dbReference type="ChEBI" id="CHEBI:30616"/>
        <dbReference type="ChEBI" id="CHEBI:57986"/>
        <dbReference type="ChEBI" id="CHEBI:58210"/>
        <dbReference type="ChEBI" id="CHEBI:456216"/>
        <dbReference type="EC" id="2.7.1.26"/>
    </reaction>
</comment>
<comment type="caution">
    <text evidence="17">The sequence shown here is derived from an EMBL/GenBank/DDBJ whole genome shotgun (WGS) entry which is preliminary data.</text>
</comment>
<evidence type="ECO:0000256" key="6">
    <source>
        <dbReference type="ARBA" id="ARBA00022679"/>
    </source>
</evidence>
<name>A0A368XRJ4_9BACI</name>
<comment type="pathway">
    <text evidence="2 15">Cofactor biosynthesis; FAD biosynthesis; FAD from FMN: step 1/1.</text>
</comment>
<dbReference type="Gene3D" id="2.40.30.30">
    <property type="entry name" value="Riboflavin kinase-like"/>
    <property type="match status" value="1"/>
</dbReference>
<dbReference type="GO" id="GO:0009231">
    <property type="term" value="P:riboflavin biosynthetic process"/>
    <property type="evidence" value="ECO:0007669"/>
    <property type="project" value="InterPro"/>
</dbReference>
<evidence type="ECO:0000313" key="18">
    <source>
        <dbReference type="Proteomes" id="UP000252585"/>
    </source>
</evidence>
<dbReference type="PANTHER" id="PTHR22749">
    <property type="entry name" value="RIBOFLAVIN KINASE/FMN ADENYLYLTRANSFERASE"/>
    <property type="match status" value="1"/>
</dbReference>
<keyword evidence="6 15" id="KW-0808">Transferase</keyword>
<keyword evidence="7 15" id="KW-0548">Nucleotidyltransferase</keyword>
<sequence length="311" mass="35656">METIKLTYPHYYSKDQFKETVAAIGFFDGIHRGHQSVIKEAVKLAKGEQKESAVITFDPHPSVVLSNDVTYARYITPFHEKVKLIESLGVDRLYIIAFNSVLSQLSPKMFLEEFIEKLHVTHLVAGFDFTFGYMGKGNMNNINEFLSDNIRYTTMNKLEENNEKISSTKIRQLLKEGKVEQAELLLGHELTAVGKVINGDQRGRTIGYPTANLNIDNSYLLPKIGVYAVKVYYKDCVYNGMANLGYNPTFHQELLEPKVEVHILDFDHSIYDEEIKISWKKNIRGEIKFSGIEALVEQLKKDETVVREFFN</sequence>
<dbReference type="GO" id="GO:0009398">
    <property type="term" value="P:FMN biosynthetic process"/>
    <property type="evidence" value="ECO:0007669"/>
    <property type="project" value="UniProtKB-UniRule"/>
</dbReference>
<dbReference type="InterPro" id="IPR014729">
    <property type="entry name" value="Rossmann-like_a/b/a_fold"/>
</dbReference>
<evidence type="ECO:0000313" key="17">
    <source>
        <dbReference type="EMBL" id="RCW70670.1"/>
    </source>
</evidence>
<protein>
    <recommendedName>
        <fullName evidence="15">Riboflavin biosynthesis protein</fullName>
    </recommendedName>
    <domain>
        <recommendedName>
            <fullName evidence="15">Riboflavin kinase</fullName>
            <ecNumber evidence="15">2.7.1.26</ecNumber>
        </recommendedName>
        <alternativeName>
            <fullName evidence="15">Flavokinase</fullName>
        </alternativeName>
    </domain>
    <domain>
        <recommendedName>
            <fullName evidence="15">FMN adenylyltransferase</fullName>
            <ecNumber evidence="15">2.7.7.2</ecNumber>
        </recommendedName>
        <alternativeName>
            <fullName evidence="15">FAD pyrophosphorylase</fullName>
        </alternativeName>
        <alternativeName>
            <fullName evidence="15">FAD synthase</fullName>
        </alternativeName>
    </domain>
</protein>
<dbReference type="GO" id="GO:0008531">
    <property type="term" value="F:riboflavin kinase activity"/>
    <property type="evidence" value="ECO:0007669"/>
    <property type="project" value="UniProtKB-UniRule"/>
</dbReference>
<dbReference type="UniPathway" id="UPA00277">
    <property type="reaction ID" value="UER00407"/>
</dbReference>
<keyword evidence="10 15" id="KW-0274">FAD</keyword>
<keyword evidence="11 15" id="KW-0067">ATP-binding</keyword>
<dbReference type="PIRSF" id="PIRSF004491">
    <property type="entry name" value="FAD_Synth"/>
    <property type="match status" value="1"/>
</dbReference>
<dbReference type="GO" id="GO:0003919">
    <property type="term" value="F:FMN adenylyltransferase activity"/>
    <property type="evidence" value="ECO:0007669"/>
    <property type="project" value="UniProtKB-UniRule"/>
</dbReference>
<dbReference type="EC" id="2.7.1.26" evidence="15"/>
<keyword evidence="18" id="KW-1185">Reference proteome</keyword>
<evidence type="ECO:0000256" key="15">
    <source>
        <dbReference type="PIRNR" id="PIRNR004491"/>
    </source>
</evidence>
<dbReference type="InterPro" id="IPR023465">
    <property type="entry name" value="Riboflavin_kinase_dom_sf"/>
</dbReference>
<dbReference type="RefSeq" id="WP_114352833.1">
    <property type="nucleotide sequence ID" value="NZ_QPJJ01000006.1"/>
</dbReference>
<evidence type="ECO:0000256" key="14">
    <source>
        <dbReference type="ARBA" id="ARBA00049494"/>
    </source>
</evidence>
<proteinExistence type="inferred from homology"/>
<keyword evidence="12" id="KW-0511">Multifunctional enzyme</keyword>
<dbReference type="Gene3D" id="3.40.50.620">
    <property type="entry name" value="HUPs"/>
    <property type="match status" value="1"/>
</dbReference>